<name>A0A5J4VNX0_9EUKA</name>
<organism evidence="1 2">
    <name type="scientific">Streblomastix strix</name>
    <dbReference type="NCBI Taxonomy" id="222440"/>
    <lineage>
        <taxon>Eukaryota</taxon>
        <taxon>Metamonada</taxon>
        <taxon>Preaxostyla</taxon>
        <taxon>Oxymonadida</taxon>
        <taxon>Streblomastigidae</taxon>
        <taxon>Streblomastix</taxon>
    </lineage>
</organism>
<reference evidence="1 2" key="1">
    <citation type="submission" date="2019-03" db="EMBL/GenBank/DDBJ databases">
        <title>Single cell metagenomics reveals metabolic interactions within the superorganism composed of flagellate Streblomastix strix and complex community of Bacteroidetes bacteria on its surface.</title>
        <authorList>
            <person name="Treitli S.C."/>
            <person name="Kolisko M."/>
            <person name="Husnik F."/>
            <person name="Keeling P."/>
            <person name="Hampl V."/>
        </authorList>
    </citation>
    <scope>NUCLEOTIDE SEQUENCE [LARGE SCALE GENOMIC DNA]</scope>
    <source>
        <strain evidence="1">ST1C</strain>
    </source>
</reference>
<evidence type="ECO:0000313" key="1">
    <source>
        <dbReference type="EMBL" id="KAA6384272.1"/>
    </source>
</evidence>
<comment type="caution">
    <text evidence="1">The sequence shown here is derived from an EMBL/GenBank/DDBJ whole genome shotgun (WGS) entry which is preliminary data.</text>
</comment>
<gene>
    <name evidence="1" type="ORF">EZS28_020201</name>
</gene>
<dbReference type="AlphaFoldDB" id="A0A5J4VNX0"/>
<proteinExistence type="predicted"/>
<protein>
    <submittedName>
        <fullName evidence="1">Uncharacterized protein</fullName>
    </submittedName>
</protein>
<dbReference type="EMBL" id="SNRW01005835">
    <property type="protein sequence ID" value="KAA6384272.1"/>
    <property type="molecule type" value="Genomic_DNA"/>
</dbReference>
<accession>A0A5J4VNX0</accession>
<sequence>MTVYIDEALLDAAGLINFPEMYAYIRERDSQPPVETAPPVRVGDQTLQDPFVYAEDDREIAANTSIIISTTYYKQQEALKQINQDSNNDGKVDIMDVWNGSGQGTHGAQSYTCDFMKKQSDLIDTHVEGTVLYNFLNNDIKLLDKLGIYKANRAAYYIQDGPNVTFRIFTKIKSLVSKIRYGLSWVKDKIVKPYVLRAEEQFNGFIPGGGLVMKGIEARSSALATFNGYRSKQDAKDELNDLMDGPYLRYLPIDWINRLIKLSGRQS</sequence>
<evidence type="ECO:0000313" key="2">
    <source>
        <dbReference type="Proteomes" id="UP000324800"/>
    </source>
</evidence>
<dbReference type="Proteomes" id="UP000324800">
    <property type="component" value="Unassembled WGS sequence"/>
</dbReference>